<accession>A0A7C0VAQ7</accession>
<comment type="caution">
    <text evidence="12">The sequence shown here is derived from an EMBL/GenBank/DDBJ whole genome shotgun (WGS) entry which is preliminary data.</text>
</comment>
<comment type="domain">
    <text evidence="10">The IMP cyclohydrolase activity resides in the N-terminal region.</text>
</comment>
<keyword evidence="7 10" id="KW-0511">Multifunctional enzyme</keyword>
<dbReference type="FunFam" id="3.40.50.1380:FF:000001">
    <property type="entry name" value="Bifunctional purine biosynthesis protein PurH"/>
    <property type="match status" value="1"/>
</dbReference>
<dbReference type="GO" id="GO:0006189">
    <property type="term" value="P:'de novo' IMP biosynthetic process"/>
    <property type="evidence" value="ECO:0007669"/>
    <property type="project" value="UniProtKB-UniRule"/>
</dbReference>
<dbReference type="Pfam" id="PF01808">
    <property type="entry name" value="AICARFT_IMPCHas"/>
    <property type="match status" value="1"/>
</dbReference>
<comment type="catalytic activity">
    <reaction evidence="9 10">
        <text>IMP + H2O = 5-formamido-1-(5-phospho-D-ribosyl)imidazole-4-carboxamide</text>
        <dbReference type="Rhea" id="RHEA:18445"/>
        <dbReference type="ChEBI" id="CHEBI:15377"/>
        <dbReference type="ChEBI" id="CHEBI:58053"/>
        <dbReference type="ChEBI" id="CHEBI:58467"/>
        <dbReference type="EC" id="3.5.4.10"/>
    </reaction>
</comment>
<dbReference type="InterPro" id="IPR024051">
    <property type="entry name" value="AICAR_Tfase_dup_dom_sf"/>
</dbReference>
<evidence type="ECO:0000256" key="5">
    <source>
        <dbReference type="ARBA" id="ARBA00022755"/>
    </source>
</evidence>
<dbReference type="InterPro" id="IPR016193">
    <property type="entry name" value="Cytidine_deaminase-like"/>
</dbReference>
<dbReference type="SMART" id="SM00851">
    <property type="entry name" value="MGS"/>
    <property type="match status" value="1"/>
</dbReference>
<comment type="catalytic activity">
    <reaction evidence="8 10">
        <text>(6R)-10-formyltetrahydrofolate + 5-amino-1-(5-phospho-beta-D-ribosyl)imidazole-4-carboxamide = 5-formamido-1-(5-phospho-D-ribosyl)imidazole-4-carboxamide + (6S)-5,6,7,8-tetrahydrofolate</text>
        <dbReference type="Rhea" id="RHEA:22192"/>
        <dbReference type="ChEBI" id="CHEBI:57453"/>
        <dbReference type="ChEBI" id="CHEBI:58467"/>
        <dbReference type="ChEBI" id="CHEBI:58475"/>
        <dbReference type="ChEBI" id="CHEBI:195366"/>
        <dbReference type="EC" id="2.1.2.3"/>
    </reaction>
</comment>
<dbReference type="NCBIfam" id="NF002049">
    <property type="entry name" value="PRK00881.1"/>
    <property type="match status" value="1"/>
</dbReference>
<evidence type="ECO:0000256" key="2">
    <source>
        <dbReference type="ARBA" id="ARBA00004954"/>
    </source>
</evidence>
<comment type="similarity">
    <text evidence="3 10">Belongs to the PurH family.</text>
</comment>
<dbReference type="SUPFAM" id="SSF52335">
    <property type="entry name" value="Methylglyoxal synthase-like"/>
    <property type="match status" value="1"/>
</dbReference>
<evidence type="ECO:0000256" key="7">
    <source>
        <dbReference type="ARBA" id="ARBA00023268"/>
    </source>
</evidence>
<dbReference type="Proteomes" id="UP000885847">
    <property type="component" value="Unassembled WGS sequence"/>
</dbReference>
<dbReference type="GO" id="GO:0005829">
    <property type="term" value="C:cytosol"/>
    <property type="evidence" value="ECO:0007669"/>
    <property type="project" value="TreeGrafter"/>
</dbReference>
<evidence type="ECO:0000256" key="6">
    <source>
        <dbReference type="ARBA" id="ARBA00022801"/>
    </source>
</evidence>
<comment type="pathway">
    <text evidence="1 10">Purine metabolism; IMP biosynthesis via de novo pathway; IMP from 5-formamido-1-(5-phospho-D-ribosyl)imidazole-4-carboxamide: step 1/1.</text>
</comment>
<dbReference type="HAMAP" id="MF_00139">
    <property type="entry name" value="PurH"/>
    <property type="match status" value="1"/>
</dbReference>
<evidence type="ECO:0000256" key="9">
    <source>
        <dbReference type="ARBA" id="ARBA00050687"/>
    </source>
</evidence>
<dbReference type="EC" id="3.5.4.10" evidence="10"/>
<dbReference type="FunFam" id="3.40.140.20:FF:000001">
    <property type="entry name" value="Bifunctional purine biosynthesis protein PurH"/>
    <property type="match status" value="1"/>
</dbReference>
<gene>
    <name evidence="10 12" type="primary">purH</name>
    <name evidence="12" type="ORF">ENF18_00775</name>
</gene>
<dbReference type="FunFam" id="3.40.140.20:FF:000002">
    <property type="entry name" value="Bifunctional purine biosynthesis protein PurH"/>
    <property type="match status" value="1"/>
</dbReference>
<dbReference type="InterPro" id="IPR002695">
    <property type="entry name" value="PurH-like"/>
</dbReference>
<feature type="domain" description="MGS-like" evidence="11">
    <location>
        <begin position="1"/>
        <end position="146"/>
    </location>
</feature>
<protein>
    <recommendedName>
        <fullName evidence="10">Bifunctional purine biosynthesis protein PurH</fullName>
    </recommendedName>
    <domain>
        <recommendedName>
            <fullName evidence="10">Phosphoribosylaminoimidazolecarboxamide formyltransferase</fullName>
            <ecNumber evidence="10">2.1.2.3</ecNumber>
        </recommendedName>
        <alternativeName>
            <fullName evidence="10">AICAR transformylase</fullName>
        </alternativeName>
    </domain>
    <domain>
        <recommendedName>
            <fullName evidence="10">IMP cyclohydrolase</fullName>
            <ecNumber evidence="10">3.5.4.10</ecNumber>
        </recommendedName>
        <alternativeName>
            <fullName evidence="10">ATIC</fullName>
        </alternativeName>
        <alternativeName>
            <fullName evidence="10">IMP synthase</fullName>
        </alternativeName>
        <alternativeName>
            <fullName evidence="10">Inosinicase</fullName>
        </alternativeName>
    </domain>
</protein>
<evidence type="ECO:0000259" key="11">
    <source>
        <dbReference type="PROSITE" id="PS51855"/>
    </source>
</evidence>
<dbReference type="Gene3D" id="3.40.50.1380">
    <property type="entry name" value="Methylglyoxal synthase-like domain"/>
    <property type="match status" value="1"/>
</dbReference>
<dbReference type="PANTHER" id="PTHR11692">
    <property type="entry name" value="BIFUNCTIONAL PURINE BIOSYNTHESIS PROTEIN PURH"/>
    <property type="match status" value="1"/>
</dbReference>
<keyword evidence="4 10" id="KW-0808">Transferase</keyword>
<dbReference type="CDD" id="cd01421">
    <property type="entry name" value="IMPCH"/>
    <property type="match status" value="1"/>
</dbReference>
<evidence type="ECO:0000256" key="3">
    <source>
        <dbReference type="ARBA" id="ARBA00007667"/>
    </source>
</evidence>
<evidence type="ECO:0000256" key="1">
    <source>
        <dbReference type="ARBA" id="ARBA00004844"/>
    </source>
</evidence>
<dbReference type="AlphaFoldDB" id="A0A7C0VAQ7"/>
<dbReference type="GO" id="GO:0003937">
    <property type="term" value="F:IMP cyclohydrolase activity"/>
    <property type="evidence" value="ECO:0007669"/>
    <property type="project" value="UniProtKB-UniRule"/>
</dbReference>
<dbReference type="EC" id="2.1.2.3" evidence="10"/>
<name>A0A7C0VAQ7_UNCW3</name>
<dbReference type="GO" id="GO:0004643">
    <property type="term" value="F:phosphoribosylaminoimidazolecarboxamide formyltransferase activity"/>
    <property type="evidence" value="ECO:0007669"/>
    <property type="project" value="UniProtKB-UniRule"/>
</dbReference>
<dbReference type="InterPro" id="IPR011607">
    <property type="entry name" value="MGS-like_dom"/>
</dbReference>
<dbReference type="Gene3D" id="3.40.140.20">
    <property type="match status" value="2"/>
</dbReference>
<dbReference type="SUPFAM" id="SSF53927">
    <property type="entry name" value="Cytidine deaminase-like"/>
    <property type="match status" value="1"/>
</dbReference>
<sequence length="519" mass="57698">MEIKTALISVSDKQGIEELARFLEERDVEILSTGGTYKFLKEKGIKKILNVSEYTGSEEILNGRVKTLHPAIFAGILASRESNEHMLELKKKGILPIDLVVVNLYPFKEGLIRNLNHDEMIELIDVGGVSLIRAAAKNYVSCTVLTSPSDYRQFMDELSSTGKISITTRAEFAVKAFSLTSEYDSMIAGYLKEISGKIGEFELPEIFTMDLKKEMELRYGENPHQQGAIYRWKGDKLSLLDAEILHGKKMSYNNYMDVDTALNVVLEFNIPACCIVKHANPCGVGTGENVNEAFNRAYTTDPISAFGGIIAFNRPVDFITANDISSSFFEVIVAPDFHDDALSVLKKKKNLRLLKLPIGEFNPYPYHNLLRVRGGLLVQESDWAVEDPTKWEVVSDRQPTDMEMEAMIFAWKVVKWVKSNGIVLATREMTIGIGAGQPSRVGSVEIAIKNAHNQGKYTGGTALASDGFFPFRDSIDAAAEAGVSAVVEPGGSVRDREVIDAANEHDMVLVFTRTRHFRH</sequence>
<comment type="pathway">
    <text evidence="2 10">Purine metabolism; IMP biosynthesis via de novo pathway; 5-formamido-1-(5-phospho-D-ribosyl)imidazole-4-carboxamide from 5-amino-1-(5-phospho-D-ribosyl)imidazole-4-carboxamide (10-formyl THF route): step 1/1.</text>
</comment>
<keyword evidence="6 10" id="KW-0378">Hydrolase</keyword>
<evidence type="ECO:0000256" key="4">
    <source>
        <dbReference type="ARBA" id="ARBA00022679"/>
    </source>
</evidence>
<evidence type="ECO:0000313" key="12">
    <source>
        <dbReference type="EMBL" id="HDI82309.1"/>
    </source>
</evidence>
<dbReference type="PROSITE" id="PS51855">
    <property type="entry name" value="MGS"/>
    <property type="match status" value="1"/>
</dbReference>
<dbReference type="EMBL" id="DQWE01000033">
    <property type="protein sequence ID" value="HDI82309.1"/>
    <property type="molecule type" value="Genomic_DNA"/>
</dbReference>
<dbReference type="Pfam" id="PF02142">
    <property type="entry name" value="MGS"/>
    <property type="match status" value="1"/>
</dbReference>
<dbReference type="SMART" id="SM00798">
    <property type="entry name" value="AICARFT_IMPCHas"/>
    <property type="match status" value="1"/>
</dbReference>
<proteinExistence type="inferred from homology"/>
<reference evidence="12" key="1">
    <citation type="journal article" date="2020" name="mSystems">
        <title>Genome- and Community-Level Interaction Insights into Carbon Utilization and Element Cycling Functions of Hydrothermarchaeota in Hydrothermal Sediment.</title>
        <authorList>
            <person name="Zhou Z."/>
            <person name="Liu Y."/>
            <person name="Xu W."/>
            <person name="Pan J."/>
            <person name="Luo Z.H."/>
            <person name="Li M."/>
        </authorList>
    </citation>
    <scope>NUCLEOTIDE SEQUENCE [LARGE SCALE GENOMIC DNA]</scope>
    <source>
        <strain evidence="12">HyVt-102</strain>
    </source>
</reference>
<evidence type="ECO:0000256" key="10">
    <source>
        <dbReference type="HAMAP-Rule" id="MF_00139"/>
    </source>
</evidence>
<dbReference type="PIRSF" id="PIRSF000414">
    <property type="entry name" value="AICARFT_IMPCHas"/>
    <property type="match status" value="1"/>
</dbReference>
<evidence type="ECO:0000256" key="8">
    <source>
        <dbReference type="ARBA" id="ARBA00050488"/>
    </source>
</evidence>
<dbReference type="InterPro" id="IPR036914">
    <property type="entry name" value="MGS-like_dom_sf"/>
</dbReference>
<keyword evidence="5 10" id="KW-0658">Purine biosynthesis</keyword>
<dbReference type="UniPathway" id="UPA00074">
    <property type="reaction ID" value="UER00133"/>
</dbReference>
<dbReference type="NCBIfam" id="TIGR00355">
    <property type="entry name" value="purH"/>
    <property type="match status" value="1"/>
</dbReference>
<dbReference type="PANTHER" id="PTHR11692:SF0">
    <property type="entry name" value="BIFUNCTIONAL PURINE BIOSYNTHESIS PROTEIN ATIC"/>
    <property type="match status" value="1"/>
</dbReference>
<organism evidence="12">
    <name type="scientific">candidate division WOR-3 bacterium</name>
    <dbReference type="NCBI Taxonomy" id="2052148"/>
    <lineage>
        <taxon>Bacteria</taxon>
        <taxon>Bacteria division WOR-3</taxon>
    </lineage>
</organism>